<comment type="caution">
    <text evidence="12">The sequence shown here is derived from an EMBL/GenBank/DDBJ whole genome shotgun (WGS) entry which is preliminary data.</text>
</comment>
<proteinExistence type="inferred from homology"/>
<comment type="catalytic activity">
    <reaction evidence="11">
        <text>2 [molybdopterin-synthase sulfur-carrier protein]-C-terminal-Gly-aminoethanethioate + cyclic pyranopterin phosphate + H2O = molybdopterin + 2 [molybdopterin-synthase sulfur-carrier protein]-C-terminal Gly-Gly + 2 H(+)</text>
        <dbReference type="Rhea" id="RHEA:26333"/>
        <dbReference type="Rhea" id="RHEA-COMP:12202"/>
        <dbReference type="Rhea" id="RHEA-COMP:19907"/>
        <dbReference type="ChEBI" id="CHEBI:15377"/>
        <dbReference type="ChEBI" id="CHEBI:15378"/>
        <dbReference type="ChEBI" id="CHEBI:58698"/>
        <dbReference type="ChEBI" id="CHEBI:59648"/>
        <dbReference type="ChEBI" id="CHEBI:90778"/>
        <dbReference type="ChEBI" id="CHEBI:232372"/>
        <dbReference type="EC" id="2.8.1.12"/>
    </reaction>
</comment>
<dbReference type="Proteomes" id="UP000317421">
    <property type="component" value="Unassembled WGS sequence"/>
</dbReference>
<evidence type="ECO:0000313" key="12">
    <source>
        <dbReference type="EMBL" id="TWT98181.1"/>
    </source>
</evidence>
<evidence type="ECO:0000313" key="13">
    <source>
        <dbReference type="Proteomes" id="UP000317421"/>
    </source>
</evidence>
<evidence type="ECO:0000256" key="7">
    <source>
        <dbReference type="ARBA" id="ARBA00029745"/>
    </source>
</evidence>
<sequence>MTERVRSQLVEVHLVDGALAPKATPPPVGAGAWLVFEGIVRPSEEGRPLAALDYEAYEPMTSRELRRLAEATRVEHGLLSIVVEHSVGRVAAGEVSFRLAIGSKHRAEGIRAAETFIDRMKKTVPLWKTPVYQRENG</sequence>
<evidence type="ECO:0000256" key="2">
    <source>
        <dbReference type="ARBA" id="ARBA00005426"/>
    </source>
</evidence>
<dbReference type="InterPro" id="IPR036563">
    <property type="entry name" value="MoaE_sf"/>
</dbReference>
<reference evidence="12 13" key="1">
    <citation type="submission" date="2019-02" db="EMBL/GenBank/DDBJ databases">
        <title>Deep-cultivation of Planctomycetes and their phenomic and genomic characterization uncovers novel biology.</title>
        <authorList>
            <person name="Wiegand S."/>
            <person name="Jogler M."/>
            <person name="Boedeker C."/>
            <person name="Pinto D."/>
            <person name="Vollmers J."/>
            <person name="Rivas-Marin E."/>
            <person name="Kohn T."/>
            <person name="Peeters S.H."/>
            <person name="Heuer A."/>
            <person name="Rast P."/>
            <person name="Oberbeckmann S."/>
            <person name="Bunk B."/>
            <person name="Jeske O."/>
            <person name="Meyerdierks A."/>
            <person name="Storesund J.E."/>
            <person name="Kallscheuer N."/>
            <person name="Luecker S."/>
            <person name="Lage O.M."/>
            <person name="Pohl T."/>
            <person name="Merkel B.J."/>
            <person name="Hornburger P."/>
            <person name="Mueller R.-W."/>
            <person name="Bruemmer F."/>
            <person name="Labrenz M."/>
            <person name="Spormann A.M."/>
            <person name="Op Den Camp H."/>
            <person name="Overmann J."/>
            <person name="Amann R."/>
            <person name="Jetten M.S.M."/>
            <person name="Mascher T."/>
            <person name="Medema M.H."/>
            <person name="Devos D.P."/>
            <person name="Kaster A.-K."/>
            <person name="Ovreas L."/>
            <person name="Rohde M."/>
            <person name="Galperin M.Y."/>
            <person name="Jogler C."/>
        </authorList>
    </citation>
    <scope>NUCLEOTIDE SEQUENCE [LARGE SCALE GENOMIC DNA]</scope>
    <source>
        <strain evidence="12 13">Pla108</strain>
    </source>
</reference>
<dbReference type="EC" id="2.8.1.12" evidence="3"/>
<protein>
    <recommendedName>
        <fullName evidence="4">Molybdopterin synthase catalytic subunit</fullName>
        <ecNumber evidence="3">2.8.1.12</ecNumber>
    </recommendedName>
    <alternativeName>
        <fullName evidence="9">MPT synthase subunit 2</fullName>
    </alternativeName>
    <alternativeName>
        <fullName evidence="7">Molybdenum cofactor biosynthesis protein E</fullName>
    </alternativeName>
    <alternativeName>
        <fullName evidence="8">Molybdopterin-converting factor large subunit</fullName>
    </alternativeName>
    <alternativeName>
        <fullName evidence="10">Molybdopterin-converting factor subunit 2</fullName>
    </alternativeName>
</protein>
<evidence type="ECO:0000256" key="4">
    <source>
        <dbReference type="ARBA" id="ARBA00013858"/>
    </source>
</evidence>
<accession>A0A5C6AGJ0</accession>
<evidence type="ECO:0000256" key="8">
    <source>
        <dbReference type="ARBA" id="ARBA00030407"/>
    </source>
</evidence>
<dbReference type="InterPro" id="IPR003448">
    <property type="entry name" value="Mopterin_biosynth_MoaE"/>
</dbReference>
<evidence type="ECO:0000256" key="10">
    <source>
        <dbReference type="ARBA" id="ARBA00032474"/>
    </source>
</evidence>
<dbReference type="Pfam" id="PF02391">
    <property type="entry name" value="MoaE"/>
    <property type="match status" value="1"/>
</dbReference>
<dbReference type="CDD" id="cd00756">
    <property type="entry name" value="MoaE"/>
    <property type="match status" value="1"/>
</dbReference>
<comment type="pathway">
    <text evidence="1">Cofactor biosynthesis; molybdopterin biosynthesis.</text>
</comment>
<dbReference type="GO" id="GO:0006777">
    <property type="term" value="P:Mo-molybdopterin cofactor biosynthetic process"/>
    <property type="evidence" value="ECO:0007669"/>
    <property type="project" value="UniProtKB-KW"/>
</dbReference>
<dbReference type="Gene3D" id="3.90.1170.40">
    <property type="entry name" value="Molybdopterin biosynthesis MoaE subunit"/>
    <property type="match status" value="1"/>
</dbReference>
<dbReference type="SUPFAM" id="SSF54690">
    <property type="entry name" value="Molybdopterin synthase subunit MoaE"/>
    <property type="match status" value="1"/>
</dbReference>
<comment type="similarity">
    <text evidence="2">Belongs to the MoaE family.</text>
</comment>
<evidence type="ECO:0000256" key="3">
    <source>
        <dbReference type="ARBA" id="ARBA00011950"/>
    </source>
</evidence>
<evidence type="ECO:0000256" key="6">
    <source>
        <dbReference type="ARBA" id="ARBA00026066"/>
    </source>
</evidence>
<evidence type="ECO:0000256" key="11">
    <source>
        <dbReference type="ARBA" id="ARBA00049878"/>
    </source>
</evidence>
<name>A0A5C6AGJ0_9BACT</name>
<dbReference type="AlphaFoldDB" id="A0A5C6AGJ0"/>
<keyword evidence="13" id="KW-1185">Reference proteome</keyword>
<gene>
    <name evidence="12" type="primary">moaE</name>
    <name evidence="12" type="ORF">Pla108_23380</name>
</gene>
<dbReference type="RefSeq" id="WP_197526489.1">
    <property type="nucleotide sequence ID" value="NZ_SJPR01000002.1"/>
</dbReference>
<evidence type="ECO:0000256" key="9">
    <source>
        <dbReference type="ARBA" id="ARBA00030781"/>
    </source>
</evidence>
<keyword evidence="12" id="KW-0808">Transferase</keyword>
<keyword evidence="5" id="KW-0501">Molybdenum cofactor biosynthesis</keyword>
<dbReference type="PANTHER" id="PTHR23404">
    <property type="entry name" value="MOLYBDOPTERIN SYNTHASE RELATED"/>
    <property type="match status" value="1"/>
</dbReference>
<dbReference type="GO" id="GO:0030366">
    <property type="term" value="F:molybdopterin synthase activity"/>
    <property type="evidence" value="ECO:0007669"/>
    <property type="project" value="UniProtKB-EC"/>
</dbReference>
<comment type="subunit">
    <text evidence="6">Heterotetramer of 2 MoaD subunits and 2 MoaE subunits. Also stable as homodimer. The enzyme changes between these two forms during catalysis.</text>
</comment>
<evidence type="ECO:0000256" key="5">
    <source>
        <dbReference type="ARBA" id="ARBA00023150"/>
    </source>
</evidence>
<evidence type="ECO:0000256" key="1">
    <source>
        <dbReference type="ARBA" id="ARBA00005046"/>
    </source>
</evidence>
<organism evidence="12 13">
    <name type="scientific">Botrimarina colliarenosi</name>
    <dbReference type="NCBI Taxonomy" id="2528001"/>
    <lineage>
        <taxon>Bacteria</taxon>
        <taxon>Pseudomonadati</taxon>
        <taxon>Planctomycetota</taxon>
        <taxon>Planctomycetia</taxon>
        <taxon>Pirellulales</taxon>
        <taxon>Lacipirellulaceae</taxon>
        <taxon>Botrimarina</taxon>
    </lineage>
</organism>
<dbReference type="EMBL" id="SJPR01000002">
    <property type="protein sequence ID" value="TWT98181.1"/>
    <property type="molecule type" value="Genomic_DNA"/>
</dbReference>